<feature type="region of interest" description="Disordered" evidence="1">
    <location>
        <begin position="29"/>
        <end position="56"/>
    </location>
</feature>
<dbReference type="AlphaFoldDB" id="A0A024S4C8"/>
<dbReference type="KEGG" id="trr:M419DRAFT_119924"/>
<dbReference type="Proteomes" id="UP000024376">
    <property type="component" value="Unassembled WGS sequence"/>
</dbReference>
<gene>
    <name evidence="2" type="ORF">M419DRAFT_119924</name>
</gene>
<proteinExistence type="predicted"/>
<dbReference type="EMBL" id="KI911154">
    <property type="protein sequence ID" value="ETR99897.1"/>
    <property type="molecule type" value="Genomic_DNA"/>
</dbReference>
<reference evidence="3" key="1">
    <citation type="journal article" date="2013" name="Ind. Biotechnol.">
        <title>Comparative genomics analysis of Trichoderma reesei strains.</title>
        <authorList>
            <person name="Koike H."/>
            <person name="Aerts A."/>
            <person name="LaButti K."/>
            <person name="Grigoriev I.V."/>
            <person name="Baker S.E."/>
        </authorList>
    </citation>
    <scope>NUCLEOTIDE SEQUENCE [LARGE SCALE GENOMIC DNA]</scope>
    <source>
        <strain evidence="3">ATCC 56765 / BCRC 32924 / NRRL 11460 / Rut C-30</strain>
    </source>
</reference>
<evidence type="ECO:0000313" key="3">
    <source>
        <dbReference type="Proteomes" id="UP000024376"/>
    </source>
</evidence>
<dbReference type="HOGENOM" id="CLU_2265638_0_0_1"/>
<evidence type="ECO:0000256" key="1">
    <source>
        <dbReference type="SAM" id="MobiDB-lite"/>
    </source>
</evidence>
<organism evidence="2 3">
    <name type="scientific">Hypocrea jecorina (strain ATCC 56765 / BCRC 32924 / NRRL 11460 / Rut C-30)</name>
    <name type="common">Trichoderma reesei</name>
    <dbReference type="NCBI Taxonomy" id="1344414"/>
    <lineage>
        <taxon>Eukaryota</taxon>
        <taxon>Fungi</taxon>
        <taxon>Dikarya</taxon>
        <taxon>Ascomycota</taxon>
        <taxon>Pezizomycotina</taxon>
        <taxon>Sordariomycetes</taxon>
        <taxon>Hypocreomycetidae</taxon>
        <taxon>Hypocreales</taxon>
        <taxon>Hypocreaceae</taxon>
        <taxon>Trichoderma</taxon>
    </lineage>
</organism>
<sequence length="103" mass="11636">MSPTAAEQCSSPVDASLLRQKLLQIQLLQESPSEGDADDKERQEVVSTEKGSAPSAKGLFSRIRRWCGNRQRGLPEDGRRHARRASSPEWIFYCEPGSRFYHC</sequence>
<name>A0A024S4C8_HYPJR</name>
<evidence type="ECO:0000313" key="2">
    <source>
        <dbReference type="EMBL" id="ETR99897.1"/>
    </source>
</evidence>
<protein>
    <submittedName>
        <fullName evidence="2">Uncharacterized protein</fullName>
    </submittedName>
</protein>
<accession>A0A024S4C8</accession>